<organism evidence="2 3">
    <name type="scientific">Parelaphostrongylus tenuis</name>
    <name type="common">Meningeal worm</name>
    <dbReference type="NCBI Taxonomy" id="148309"/>
    <lineage>
        <taxon>Eukaryota</taxon>
        <taxon>Metazoa</taxon>
        <taxon>Ecdysozoa</taxon>
        <taxon>Nematoda</taxon>
        <taxon>Chromadorea</taxon>
        <taxon>Rhabditida</taxon>
        <taxon>Rhabditina</taxon>
        <taxon>Rhabditomorpha</taxon>
        <taxon>Strongyloidea</taxon>
        <taxon>Metastrongylidae</taxon>
        <taxon>Parelaphostrongylus</taxon>
    </lineage>
</organism>
<evidence type="ECO:0000256" key="1">
    <source>
        <dbReference type="SAM" id="MobiDB-lite"/>
    </source>
</evidence>
<dbReference type="Proteomes" id="UP001196413">
    <property type="component" value="Unassembled WGS sequence"/>
</dbReference>
<dbReference type="EMBL" id="JAHQIW010007187">
    <property type="protein sequence ID" value="KAJ1372800.1"/>
    <property type="molecule type" value="Genomic_DNA"/>
</dbReference>
<sequence length="104" mass="12292">MCETATKGFISAKIQDDDSRQQGAPFSPDLTIEQREQIRKKYGKYNMTGEMKFTAHHMDLIRAIFFEEFNRRMKRISELEHAQDRATQIIAELKKDLINKEKVR</sequence>
<keyword evidence="3" id="KW-1185">Reference proteome</keyword>
<evidence type="ECO:0000313" key="2">
    <source>
        <dbReference type="EMBL" id="KAJ1372800.1"/>
    </source>
</evidence>
<proteinExistence type="predicted"/>
<dbReference type="AlphaFoldDB" id="A0AAD5WK72"/>
<accession>A0AAD5WK72</accession>
<comment type="caution">
    <text evidence="2">The sequence shown here is derived from an EMBL/GenBank/DDBJ whole genome shotgun (WGS) entry which is preliminary data.</text>
</comment>
<feature type="region of interest" description="Disordered" evidence="1">
    <location>
        <begin position="1"/>
        <end position="27"/>
    </location>
</feature>
<gene>
    <name evidence="2" type="ORF">KIN20_035069</name>
</gene>
<name>A0AAD5WK72_PARTN</name>
<protein>
    <submittedName>
        <fullName evidence="2">Uncharacterized protein</fullName>
    </submittedName>
</protein>
<evidence type="ECO:0000313" key="3">
    <source>
        <dbReference type="Proteomes" id="UP001196413"/>
    </source>
</evidence>
<reference evidence="2" key="1">
    <citation type="submission" date="2021-06" db="EMBL/GenBank/DDBJ databases">
        <title>Parelaphostrongylus tenuis whole genome reference sequence.</title>
        <authorList>
            <person name="Garwood T.J."/>
            <person name="Larsen P.A."/>
            <person name="Fountain-Jones N.M."/>
            <person name="Garbe J.R."/>
            <person name="Macchietto M.G."/>
            <person name="Kania S.A."/>
            <person name="Gerhold R.W."/>
            <person name="Richards J.E."/>
            <person name="Wolf T.M."/>
        </authorList>
    </citation>
    <scope>NUCLEOTIDE SEQUENCE</scope>
    <source>
        <strain evidence="2">MNPRO001-30</strain>
        <tissue evidence="2">Meninges</tissue>
    </source>
</reference>